<protein>
    <submittedName>
        <fullName evidence="1">Thymidylate kinase</fullName>
    </submittedName>
</protein>
<accession>A0A5S5CUD6</accession>
<keyword evidence="1" id="KW-0808">Transferase</keyword>
<dbReference type="EMBL" id="VNHW01000007">
    <property type="protein sequence ID" value="TYP87215.1"/>
    <property type="molecule type" value="Genomic_DNA"/>
</dbReference>
<proteinExistence type="predicted"/>
<gene>
    <name evidence="1" type="ORF">BD833_107155</name>
</gene>
<keyword evidence="1" id="KW-0418">Kinase</keyword>
<dbReference type="Proteomes" id="UP000322499">
    <property type="component" value="Unassembled WGS sequence"/>
</dbReference>
<organism evidence="1 2">
    <name type="scientific">Blastococcus xanthinilyticus</name>
    <dbReference type="NCBI Taxonomy" id="1564164"/>
    <lineage>
        <taxon>Bacteria</taxon>
        <taxon>Bacillati</taxon>
        <taxon>Actinomycetota</taxon>
        <taxon>Actinomycetes</taxon>
        <taxon>Geodermatophilales</taxon>
        <taxon>Geodermatophilaceae</taxon>
        <taxon>Blastococcus</taxon>
    </lineage>
</organism>
<name>A0A5S5CUD6_9ACTN</name>
<evidence type="ECO:0000313" key="1">
    <source>
        <dbReference type="EMBL" id="TYP87215.1"/>
    </source>
</evidence>
<dbReference type="AlphaFoldDB" id="A0A5S5CUD6"/>
<evidence type="ECO:0000313" key="2">
    <source>
        <dbReference type="Proteomes" id="UP000322499"/>
    </source>
</evidence>
<dbReference type="GO" id="GO:0016301">
    <property type="term" value="F:kinase activity"/>
    <property type="evidence" value="ECO:0007669"/>
    <property type="project" value="UniProtKB-KW"/>
</dbReference>
<keyword evidence="2" id="KW-1185">Reference proteome</keyword>
<dbReference type="RefSeq" id="WP_166533474.1">
    <property type="nucleotide sequence ID" value="NZ_VNHW01000007.1"/>
</dbReference>
<dbReference type="InterPro" id="IPR027417">
    <property type="entry name" value="P-loop_NTPase"/>
</dbReference>
<dbReference type="Gene3D" id="3.40.50.300">
    <property type="entry name" value="P-loop containing nucleotide triphosphate hydrolases"/>
    <property type="match status" value="1"/>
</dbReference>
<reference evidence="1 2" key="1">
    <citation type="submission" date="2019-07" db="EMBL/GenBank/DDBJ databases">
        <title>Genomic Encyclopedia of Archaeal and Bacterial Type Strains, Phase II (KMG-II): from individual species to whole genera.</title>
        <authorList>
            <person name="Goeker M."/>
        </authorList>
    </citation>
    <scope>NUCLEOTIDE SEQUENCE [LARGE SCALE GENOMIC DNA]</scope>
    <source>
        <strain evidence="1 2">DSM 46842</strain>
    </source>
</reference>
<dbReference type="SUPFAM" id="SSF52540">
    <property type="entry name" value="P-loop containing nucleoside triphosphate hydrolases"/>
    <property type="match status" value="1"/>
</dbReference>
<sequence>MHQPMDAFTAALRSAGIERRPVAGAAPGHLVLAVPPDRLSTVDRCARAAGFVALPGAPDPAARRYAALDPAAGRFVVVEVPGPPAPGRPARRRGLGVAVLGPDGAGKSTLAQGIAEAFPLPVATVYMGLWQSGDAGPSAGISVRDAAARPFRAWARLLEARSHQRRGRLVVFDRYVYDARLPAEPPWATAKRLYFWFLSRTCPAPDVTLLLDLPGEVAFARKGENGVEASEAARRNFRALEQELGLHVIDATRSPEEVRGAALAVIWAACLARWRVEPVGAPVPAR</sequence>
<comment type="caution">
    <text evidence="1">The sequence shown here is derived from an EMBL/GenBank/DDBJ whole genome shotgun (WGS) entry which is preliminary data.</text>
</comment>